<dbReference type="Gene3D" id="1.10.472.80">
    <property type="entry name" value="Ypt/Rab-GAP domain of gyp1p, domain 3"/>
    <property type="match status" value="1"/>
</dbReference>
<dbReference type="InterPro" id="IPR035969">
    <property type="entry name" value="Rab-GAP_TBC_sf"/>
</dbReference>
<feature type="domain" description="Rab-GAP TBC" evidence="2">
    <location>
        <begin position="419"/>
        <end position="632"/>
    </location>
</feature>
<protein>
    <recommendedName>
        <fullName evidence="2">Rab-GAP TBC domain-containing protein</fullName>
    </recommendedName>
</protein>
<dbReference type="GO" id="GO:0031267">
    <property type="term" value="F:small GTPase binding"/>
    <property type="evidence" value="ECO:0007669"/>
    <property type="project" value="TreeGrafter"/>
</dbReference>
<dbReference type="STRING" id="1890683.A0A427XWD0"/>
<feature type="compositionally biased region" description="Polar residues" evidence="1">
    <location>
        <begin position="364"/>
        <end position="390"/>
    </location>
</feature>
<dbReference type="AlphaFoldDB" id="A0A427XWD0"/>
<proteinExistence type="predicted"/>
<evidence type="ECO:0000313" key="4">
    <source>
        <dbReference type="Proteomes" id="UP000279259"/>
    </source>
</evidence>
<dbReference type="InterPro" id="IPR000195">
    <property type="entry name" value="Rab-GAP-TBC_dom"/>
</dbReference>
<dbReference type="Pfam" id="PF00566">
    <property type="entry name" value="RabGAP-TBC"/>
    <property type="match status" value="2"/>
</dbReference>
<comment type="caution">
    <text evidence="3">The sequence shown here is derived from an EMBL/GenBank/DDBJ whole genome shotgun (WGS) entry which is preliminary data.</text>
</comment>
<keyword evidence="4" id="KW-1185">Reference proteome</keyword>
<feature type="compositionally biased region" description="Low complexity" evidence="1">
    <location>
        <begin position="126"/>
        <end position="148"/>
    </location>
</feature>
<feature type="region of interest" description="Disordered" evidence="1">
    <location>
        <begin position="91"/>
        <end position="400"/>
    </location>
</feature>
<dbReference type="OrthoDB" id="294251at2759"/>
<dbReference type="Gene3D" id="1.10.8.270">
    <property type="entry name" value="putative rabgap domain of human tbc1 domain family member 14 like domains"/>
    <property type="match status" value="1"/>
</dbReference>
<dbReference type="PANTHER" id="PTHR47219:SF20">
    <property type="entry name" value="TBC1 DOMAIN FAMILY MEMBER 2B"/>
    <property type="match status" value="1"/>
</dbReference>
<feature type="region of interest" description="Disordered" evidence="1">
    <location>
        <begin position="686"/>
        <end position="714"/>
    </location>
</feature>
<reference evidence="3 4" key="1">
    <citation type="submission" date="2018-11" db="EMBL/GenBank/DDBJ databases">
        <title>Genome sequence of Saitozyma podzolica DSM 27192.</title>
        <authorList>
            <person name="Aliyu H."/>
            <person name="Gorte O."/>
            <person name="Ochsenreither K."/>
        </authorList>
    </citation>
    <scope>NUCLEOTIDE SEQUENCE [LARGE SCALE GENOMIC DNA]</scope>
    <source>
        <strain evidence="3 4">DSM 27192</strain>
    </source>
</reference>
<name>A0A427XWD0_9TREE</name>
<evidence type="ECO:0000313" key="3">
    <source>
        <dbReference type="EMBL" id="RSH83025.1"/>
    </source>
</evidence>
<gene>
    <name evidence="3" type="ORF">EHS25_005735</name>
</gene>
<dbReference type="SUPFAM" id="SSF47923">
    <property type="entry name" value="Ypt/Rab-GAP domain of gyp1p"/>
    <property type="match status" value="2"/>
</dbReference>
<dbReference type="SMART" id="SM00164">
    <property type="entry name" value="TBC"/>
    <property type="match status" value="1"/>
</dbReference>
<evidence type="ECO:0000256" key="1">
    <source>
        <dbReference type="SAM" id="MobiDB-lite"/>
    </source>
</evidence>
<feature type="compositionally biased region" description="Polar residues" evidence="1">
    <location>
        <begin position="346"/>
        <end position="355"/>
    </location>
</feature>
<dbReference type="PROSITE" id="PS50086">
    <property type="entry name" value="TBC_RABGAP"/>
    <property type="match status" value="1"/>
</dbReference>
<dbReference type="EMBL" id="RSCD01000025">
    <property type="protein sequence ID" value="RSH83025.1"/>
    <property type="molecule type" value="Genomic_DNA"/>
</dbReference>
<dbReference type="GO" id="GO:0005096">
    <property type="term" value="F:GTPase activator activity"/>
    <property type="evidence" value="ECO:0007669"/>
    <property type="project" value="TreeGrafter"/>
</dbReference>
<dbReference type="Proteomes" id="UP000279259">
    <property type="component" value="Unassembled WGS sequence"/>
</dbReference>
<dbReference type="CDD" id="cd09272">
    <property type="entry name" value="RNase_HI_RT_Ty1"/>
    <property type="match status" value="1"/>
</dbReference>
<organism evidence="3 4">
    <name type="scientific">Saitozyma podzolica</name>
    <dbReference type="NCBI Taxonomy" id="1890683"/>
    <lineage>
        <taxon>Eukaryota</taxon>
        <taxon>Fungi</taxon>
        <taxon>Dikarya</taxon>
        <taxon>Basidiomycota</taxon>
        <taxon>Agaricomycotina</taxon>
        <taxon>Tremellomycetes</taxon>
        <taxon>Tremellales</taxon>
        <taxon>Trimorphomycetaceae</taxon>
        <taxon>Saitozyma</taxon>
    </lineage>
</organism>
<dbReference type="PANTHER" id="PTHR47219">
    <property type="entry name" value="RAB GTPASE-ACTIVATING PROTEIN 1-LIKE"/>
    <property type="match status" value="1"/>
</dbReference>
<feature type="compositionally biased region" description="Polar residues" evidence="1">
    <location>
        <begin position="283"/>
        <end position="338"/>
    </location>
</feature>
<evidence type="ECO:0000259" key="2">
    <source>
        <dbReference type="PROSITE" id="PS50086"/>
    </source>
</evidence>
<accession>A0A427XWD0</accession>
<sequence length="714" mass="78305">MGLRSLLTELGFAPSRSNKLYGNNQASIAIAQNPVGHTRAKQIDIRFHYLRELVERSVLSIPLHVPHIEPASPRHPSTPRKFSRSFDTLHQTSIPGISDLPRNGECEANFPADPSAASPRTPCPFSPRQGSPPTRSSRTSPTRWSHTPGIRASSRRNHRRDEDAASIASQGEAMKGRQCQAGRERVRRERSKATATTVTPRRRRLGGPPVLGVQRDDVSDQGSRKSRGHGSTFPPEQGLLVKAIPHHRQHVEDASEAGTPASASLNGTIPPTQSDVIDKRRQSQNGARSSGSRSPVSLEDQTSPPRKSIDSAMSSTSLHRSRTPDSLTPPTSRLQSTSDPDRHTRSGTTLNLNPSAPNPVTAKDTLTASSRGATSLQPRVVSSSPLSGSLTHDAAPASSASVARLTVSSLLDQLTEIHDQQQKERTSEWDAFIRKRNGRRNVANKDDEMRWRGGLVDISQMGLDKAGANKWKAFTRLVRRGNPWRTERTSGRNAPAQRTPWYREKIDEDVSRTFPGNVFFGGDGPGVAKLRRVLVAYSWHNPARSRPTWVLLSVIERLLPKDFFSPSLIASRADQAVLDDIARQLVPRVHAHLAPLGVDLASVTFGWFLGIFTDYLPVETIFCVWDVFFVEGLDTLFRVAIAILKLAENELCACDGVSDLFAFVGGMTSRFWAADKLIAAGQSKPLLSEEPSADPPRSAQLQAHHTTRGPRGEV</sequence>
<dbReference type="InterPro" id="IPR050302">
    <property type="entry name" value="Rab_GAP_TBC_domain"/>
</dbReference>
<feature type="compositionally biased region" description="Polar residues" evidence="1">
    <location>
        <begin position="261"/>
        <end position="275"/>
    </location>
</feature>